<keyword evidence="6" id="KW-0520">NAD</keyword>
<dbReference type="GO" id="GO:0003955">
    <property type="term" value="F:NAD(P)H dehydrogenase (quinone) activity"/>
    <property type="evidence" value="ECO:0007669"/>
    <property type="project" value="TreeGrafter"/>
</dbReference>
<evidence type="ECO:0000256" key="1">
    <source>
        <dbReference type="ARBA" id="ARBA00007532"/>
    </source>
</evidence>
<dbReference type="Gene3D" id="3.30.390.30">
    <property type="match status" value="1"/>
</dbReference>
<proteinExistence type="inferred from homology"/>
<keyword evidence="3 6" id="KW-0274">FAD</keyword>
<dbReference type="Pfam" id="PF07992">
    <property type="entry name" value="Pyr_redox_2"/>
    <property type="match status" value="1"/>
</dbReference>
<feature type="disulfide bond" description="Redox-active" evidence="7">
    <location>
        <begin position="41"/>
        <end position="46"/>
    </location>
</feature>
<feature type="domain" description="Pyridine nucleotide-disulphide oxidoreductase dimerisation" evidence="8">
    <location>
        <begin position="349"/>
        <end position="454"/>
    </location>
</feature>
<evidence type="ECO:0000256" key="4">
    <source>
        <dbReference type="ARBA" id="ARBA00023002"/>
    </source>
</evidence>
<evidence type="ECO:0000313" key="11">
    <source>
        <dbReference type="Proteomes" id="UP000029080"/>
    </source>
</evidence>
<dbReference type="Pfam" id="PF02852">
    <property type="entry name" value="Pyr_redox_dim"/>
    <property type="match status" value="1"/>
</dbReference>
<evidence type="ECO:0000259" key="9">
    <source>
        <dbReference type="Pfam" id="PF07992"/>
    </source>
</evidence>
<dbReference type="InterPro" id="IPR023753">
    <property type="entry name" value="FAD/NAD-binding_dom"/>
</dbReference>
<dbReference type="SUPFAM" id="SSF55424">
    <property type="entry name" value="FAD/NAD-linked reductases, dimerisation (C-terminal) domain"/>
    <property type="match status" value="1"/>
</dbReference>
<reference evidence="10 11" key="1">
    <citation type="submission" date="2014-03" db="EMBL/GenBank/DDBJ databases">
        <title>Genomics of Bifidobacteria.</title>
        <authorList>
            <person name="Ventura M."/>
            <person name="Milani C."/>
            <person name="Lugli G.A."/>
        </authorList>
    </citation>
    <scope>NUCLEOTIDE SEQUENCE [LARGE SCALE GENOMIC DNA]</scope>
    <source>
        <strain evidence="10 11">JCM 13495</strain>
    </source>
</reference>
<evidence type="ECO:0000256" key="5">
    <source>
        <dbReference type="PIRSR" id="PIRSR000350-2"/>
    </source>
</evidence>
<dbReference type="EC" id="1.16.1.1" evidence="10"/>
<feature type="domain" description="FAD/NAD(P)-binding" evidence="9">
    <location>
        <begin position="5"/>
        <end position="324"/>
    </location>
</feature>
<evidence type="ECO:0000259" key="8">
    <source>
        <dbReference type="Pfam" id="PF02852"/>
    </source>
</evidence>
<dbReference type="InterPro" id="IPR004099">
    <property type="entry name" value="Pyr_nucl-diS_OxRdtase_dimer"/>
</dbReference>
<accession>A0A087ECH1</accession>
<dbReference type="OrthoDB" id="9800167at2"/>
<feature type="binding site" evidence="6">
    <location>
        <position position="271"/>
    </location>
    <ligand>
        <name>NAD(+)</name>
        <dbReference type="ChEBI" id="CHEBI:57540"/>
    </ligand>
</feature>
<dbReference type="InterPro" id="IPR016156">
    <property type="entry name" value="FAD/NAD-linked_Rdtase_dimer_sf"/>
</dbReference>
<dbReference type="Gene3D" id="3.50.50.60">
    <property type="entry name" value="FAD/NAD(P)-binding domain"/>
    <property type="match status" value="2"/>
</dbReference>
<dbReference type="GO" id="GO:0016152">
    <property type="term" value="F:mercury (II) reductase (NADP+) activity"/>
    <property type="evidence" value="ECO:0007669"/>
    <property type="project" value="UniProtKB-EC"/>
</dbReference>
<dbReference type="STRING" id="356829.BITS_0144"/>
<keyword evidence="6" id="KW-0547">Nucleotide-binding</keyword>
<dbReference type="FunFam" id="3.30.390.30:FF:000001">
    <property type="entry name" value="Dihydrolipoyl dehydrogenase"/>
    <property type="match status" value="1"/>
</dbReference>
<dbReference type="InterPro" id="IPR001100">
    <property type="entry name" value="Pyr_nuc-diS_OxRdtase"/>
</dbReference>
<sequence length="462" mass="48530">MEQVDLLVVGGGKAGKSLAMAQAKKGWKVAMVERQYVGGTCINVACIPTKSLVASARRMADTRSDATFGVEGTEGAKINLNALRAHKEGVVGGMVAAHEKMFAAPGLDFIRGEAKFTGPKTIEVTLNDGGVREITGDKVLVNLGARPSMPSIPGLKEAGAWTSEDILRLETIPESLAIIGGGYIGVEFSQTMAEFGSKVTLIASGEHVLPREDADIAQQVEAGLLDSGVTIKYGVRAVSVSGKTGEASDSVSIELSDGSTVSASAVLVAAGRVPNTDGIGLDKAGIDLDDRGMIVVDDQMRTSAPDVWAAGDSAGTPMFTHASWHDFRIIRAQFNGENSECTSKAGRLIPYTVFTMPELARIGLSEDEARAQGLDIKVAKIPANAIPRAKTMRIQHGMWKAIVEASTGKILGATLVGPESGEVITALQVAIASGMTYQQLRFLPIAHPTMGEGLNILFDQLD</sequence>
<evidence type="ECO:0000313" key="10">
    <source>
        <dbReference type="EMBL" id="KFJ05472.1"/>
    </source>
</evidence>
<keyword evidence="4 10" id="KW-0560">Oxidoreductase</keyword>
<evidence type="ECO:0000256" key="7">
    <source>
        <dbReference type="PIRSR" id="PIRSR000350-4"/>
    </source>
</evidence>
<comment type="similarity">
    <text evidence="1">Belongs to the class-I pyridine nucleotide-disulfide oxidoreductase family.</text>
</comment>
<dbReference type="EMBL" id="JGZU01000015">
    <property type="protein sequence ID" value="KFJ05472.1"/>
    <property type="molecule type" value="Genomic_DNA"/>
</dbReference>
<evidence type="ECO:0000256" key="2">
    <source>
        <dbReference type="ARBA" id="ARBA00022630"/>
    </source>
</evidence>
<feature type="binding site" evidence="6">
    <location>
        <begin position="318"/>
        <end position="321"/>
    </location>
    <ligand>
        <name>FAD</name>
        <dbReference type="ChEBI" id="CHEBI:57692"/>
    </ligand>
</feature>
<dbReference type="SUPFAM" id="SSF51905">
    <property type="entry name" value="FAD/NAD(P)-binding domain"/>
    <property type="match status" value="1"/>
</dbReference>
<dbReference type="AlphaFoldDB" id="A0A087ECH1"/>
<evidence type="ECO:0000256" key="3">
    <source>
        <dbReference type="ARBA" id="ARBA00022827"/>
    </source>
</evidence>
<name>A0A087ECH1_9BIFI</name>
<feature type="binding site" evidence="6">
    <location>
        <position position="50"/>
    </location>
    <ligand>
        <name>FAD</name>
        <dbReference type="ChEBI" id="CHEBI:57692"/>
    </ligand>
</feature>
<dbReference type="InterPro" id="IPR036188">
    <property type="entry name" value="FAD/NAD-bd_sf"/>
</dbReference>
<feature type="binding site" evidence="6">
    <location>
        <begin position="180"/>
        <end position="187"/>
    </location>
    <ligand>
        <name>NAD(+)</name>
        <dbReference type="ChEBI" id="CHEBI:57540"/>
    </ligand>
</feature>
<feature type="active site" description="Proton acceptor" evidence="5">
    <location>
        <position position="447"/>
    </location>
</feature>
<dbReference type="PANTHER" id="PTHR43014">
    <property type="entry name" value="MERCURIC REDUCTASE"/>
    <property type="match status" value="1"/>
</dbReference>
<keyword evidence="11" id="KW-1185">Reference proteome</keyword>
<comment type="caution">
    <text evidence="10">The sequence shown here is derived from an EMBL/GenBank/DDBJ whole genome shotgun (WGS) entry which is preliminary data.</text>
</comment>
<dbReference type="RefSeq" id="WP_034533462.1">
    <property type="nucleotide sequence ID" value="NZ_JAXEUP010000026.1"/>
</dbReference>
<keyword evidence="2" id="KW-0285">Flavoprotein</keyword>
<organism evidence="10 11">
    <name type="scientific">Bifidobacterium tsurumiense</name>
    <dbReference type="NCBI Taxonomy" id="356829"/>
    <lineage>
        <taxon>Bacteria</taxon>
        <taxon>Bacillati</taxon>
        <taxon>Actinomycetota</taxon>
        <taxon>Actinomycetes</taxon>
        <taxon>Bifidobacteriales</taxon>
        <taxon>Bifidobacteriaceae</taxon>
        <taxon>Bifidobacterium</taxon>
    </lineage>
</organism>
<evidence type="ECO:0000256" key="6">
    <source>
        <dbReference type="PIRSR" id="PIRSR000350-3"/>
    </source>
</evidence>
<comment type="cofactor">
    <cofactor evidence="6">
        <name>FAD</name>
        <dbReference type="ChEBI" id="CHEBI:57692"/>
    </cofactor>
    <text evidence="6">Binds 1 FAD per subunit.</text>
</comment>
<dbReference type="PIRSF" id="PIRSF000350">
    <property type="entry name" value="Mercury_reductase_MerA"/>
    <property type="match status" value="1"/>
</dbReference>
<dbReference type="GO" id="GO:0050660">
    <property type="term" value="F:flavin adenine dinucleotide binding"/>
    <property type="evidence" value="ECO:0007669"/>
    <property type="project" value="TreeGrafter"/>
</dbReference>
<dbReference type="eggNOG" id="COG1249">
    <property type="taxonomic scope" value="Bacteria"/>
</dbReference>
<feature type="binding site" evidence="6">
    <location>
        <position position="312"/>
    </location>
    <ligand>
        <name>FAD</name>
        <dbReference type="ChEBI" id="CHEBI:57692"/>
    </ligand>
</feature>
<protein>
    <submittedName>
        <fullName evidence="10">Pyridine nucleotide-disulfide oxidoreductase</fullName>
        <ecNumber evidence="10">1.16.1.1</ecNumber>
    </submittedName>
</protein>
<dbReference type="PRINTS" id="PR00411">
    <property type="entry name" value="PNDRDTASEI"/>
</dbReference>
<dbReference type="PRINTS" id="PR00368">
    <property type="entry name" value="FADPNR"/>
</dbReference>
<gene>
    <name evidence="10" type="ORF">BITS_0144</name>
</gene>
<dbReference type="Proteomes" id="UP000029080">
    <property type="component" value="Unassembled WGS sequence"/>
</dbReference>
<dbReference type="PANTHER" id="PTHR43014:SF2">
    <property type="entry name" value="MERCURIC REDUCTASE"/>
    <property type="match status" value="1"/>
</dbReference>